<evidence type="ECO:0000313" key="2">
    <source>
        <dbReference type="EMBL" id="KAK7941283.1"/>
    </source>
</evidence>
<keyword evidence="3" id="KW-1185">Reference proteome</keyword>
<feature type="compositionally biased region" description="Pro residues" evidence="1">
    <location>
        <begin position="122"/>
        <end position="133"/>
    </location>
</feature>
<name>A0ABR1PW67_9PEZI</name>
<dbReference type="RefSeq" id="XP_066694035.1">
    <property type="nucleotide sequence ID" value="XM_066849892.1"/>
</dbReference>
<comment type="caution">
    <text evidence="2">The sequence shown here is derived from an EMBL/GenBank/DDBJ whole genome shotgun (WGS) entry which is preliminary data.</text>
</comment>
<reference evidence="2 3" key="1">
    <citation type="submission" date="2023-01" db="EMBL/GenBank/DDBJ databases">
        <title>Analysis of 21 Apiospora genomes using comparative genomics revels a genus with tremendous synthesis potential of carbohydrate active enzymes and secondary metabolites.</title>
        <authorList>
            <person name="Sorensen T."/>
        </authorList>
    </citation>
    <scope>NUCLEOTIDE SEQUENCE [LARGE SCALE GENOMIC DNA]</scope>
    <source>
        <strain evidence="2 3">CBS 24483</strain>
    </source>
</reference>
<sequence length="231" mass="25549">MNAGGFIHHQPTSHKGGYRNDSTPYNPHPAAESNYYNNGAFHHPQPTRMHSTAYGPQERPFNAANNDDRHMSNYSNYNPYPTPYEGAGYHAPPRHGNDDGAAPRYGNEDGLEMLSNVAATQPPAPSLPPPPQHRPQHGHYHPGPRYSSADRTTPPPSSPLSAPTSGRSNIALPQLPYLGEGPAPASAPPAPPRRARPVAQQRDNDDTEMEDWEEGGRRKRRSRRIQQRRGR</sequence>
<proteinExistence type="predicted"/>
<dbReference type="GeneID" id="92082954"/>
<feature type="region of interest" description="Disordered" evidence="1">
    <location>
        <begin position="1"/>
        <end position="231"/>
    </location>
</feature>
<dbReference type="EMBL" id="JAQQWE010000009">
    <property type="protein sequence ID" value="KAK7941283.1"/>
    <property type="molecule type" value="Genomic_DNA"/>
</dbReference>
<accession>A0ABR1PW67</accession>
<evidence type="ECO:0000313" key="3">
    <source>
        <dbReference type="Proteomes" id="UP001391051"/>
    </source>
</evidence>
<protein>
    <submittedName>
        <fullName evidence="2">Uncharacterized protein</fullName>
    </submittedName>
</protein>
<dbReference type="Proteomes" id="UP001391051">
    <property type="component" value="Unassembled WGS sequence"/>
</dbReference>
<feature type="compositionally biased region" description="Basic residues" evidence="1">
    <location>
        <begin position="217"/>
        <end position="231"/>
    </location>
</feature>
<organism evidence="2 3">
    <name type="scientific">Apiospora aurea</name>
    <dbReference type="NCBI Taxonomy" id="335848"/>
    <lineage>
        <taxon>Eukaryota</taxon>
        <taxon>Fungi</taxon>
        <taxon>Dikarya</taxon>
        <taxon>Ascomycota</taxon>
        <taxon>Pezizomycotina</taxon>
        <taxon>Sordariomycetes</taxon>
        <taxon>Xylariomycetidae</taxon>
        <taxon>Amphisphaeriales</taxon>
        <taxon>Apiosporaceae</taxon>
        <taxon>Apiospora</taxon>
    </lineage>
</organism>
<gene>
    <name evidence="2" type="ORF">PG986_013670</name>
</gene>
<evidence type="ECO:0000256" key="1">
    <source>
        <dbReference type="SAM" id="MobiDB-lite"/>
    </source>
</evidence>